<dbReference type="Proteomes" id="UP000270678">
    <property type="component" value="Chromosome"/>
</dbReference>
<evidence type="ECO:0000313" key="7">
    <source>
        <dbReference type="Proteomes" id="UP000270678"/>
    </source>
</evidence>
<keyword evidence="3" id="KW-0804">Transcription</keyword>
<organism evidence="6 7">
    <name type="scientific">Paenibacillus lutimineralis</name>
    <dbReference type="NCBI Taxonomy" id="2707005"/>
    <lineage>
        <taxon>Bacteria</taxon>
        <taxon>Bacillati</taxon>
        <taxon>Bacillota</taxon>
        <taxon>Bacilli</taxon>
        <taxon>Bacillales</taxon>
        <taxon>Paenibacillaceae</taxon>
        <taxon>Paenibacillus</taxon>
    </lineage>
</organism>
<dbReference type="GO" id="GO:1901135">
    <property type="term" value="P:carbohydrate derivative metabolic process"/>
    <property type="evidence" value="ECO:0007669"/>
    <property type="project" value="InterPro"/>
</dbReference>
<dbReference type="KEGG" id="plut:EI981_26070"/>
<evidence type="ECO:0000259" key="4">
    <source>
        <dbReference type="PROSITE" id="PS51071"/>
    </source>
</evidence>
<protein>
    <submittedName>
        <fullName evidence="6">MurR/RpiR family transcriptional regulator</fullName>
    </submittedName>
</protein>
<dbReference type="GO" id="GO:0097367">
    <property type="term" value="F:carbohydrate derivative binding"/>
    <property type="evidence" value="ECO:0007669"/>
    <property type="project" value="InterPro"/>
</dbReference>
<evidence type="ECO:0000256" key="1">
    <source>
        <dbReference type="ARBA" id="ARBA00023015"/>
    </source>
</evidence>
<dbReference type="PANTHER" id="PTHR30514">
    <property type="entry name" value="GLUCOKINASE"/>
    <property type="match status" value="1"/>
</dbReference>
<dbReference type="AlphaFoldDB" id="A0A3Q9IEW4"/>
<dbReference type="CDD" id="cd05013">
    <property type="entry name" value="SIS_RpiR"/>
    <property type="match status" value="1"/>
</dbReference>
<dbReference type="EMBL" id="CP034346">
    <property type="protein sequence ID" value="AZS17552.1"/>
    <property type="molecule type" value="Genomic_DNA"/>
</dbReference>
<dbReference type="InterPro" id="IPR047640">
    <property type="entry name" value="RpiR-like"/>
</dbReference>
<keyword evidence="2" id="KW-0238">DNA-binding</keyword>
<dbReference type="Pfam" id="PF01418">
    <property type="entry name" value="HTH_6"/>
    <property type="match status" value="1"/>
</dbReference>
<dbReference type="InterPro" id="IPR009057">
    <property type="entry name" value="Homeodomain-like_sf"/>
</dbReference>
<dbReference type="InterPro" id="IPR035472">
    <property type="entry name" value="RpiR-like_SIS"/>
</dbReference>
<dbReference type="InterPro" id="IPR046348">
    <property type="entry name" value="SIS_dom_sf"/>
</dbReference>
<dbReference type="InterPro" id="IPR001347">
    <property type="entry name" value="SIS_dom"/>
</dbReference>
<dbReference type="InterPro" id="IPR036388">
    <property type="entry name" value="WH-like_DNA-bd_sf"/>
</dbReference>
<dbReference type="SUPFAM" id="SSF46689">
    <property type="entry name" value="Homeodomain-like"/>
    <property type="match status" value="1"/>
</dbReference>
<dbReference type="Gene3D" id="3.40.50.10490">
    <property type="entry name" value="Glucose-6-phosphate isomerase like protein, domain 1"/>
    <property type="match status" value="1"/>
</dbReference>
<accession>A0A3Q9IEW4</accession>
<proteinExistence type="predicted"/>
<evidence type="ECO:0000256" key="3">
    <source>
        <dbReference type="ARBA" id="ARBA00023163"/>
    </source>
</evidence>
<feature type="domain" description="HTH rpiR-type" evidence="4">
    <location>
        <begin position="5"/>
        <end position="81"/>
    </location>
</feature>
<dbReference type="PANTHER" id="PTHR30514:SF1">
    <property type="entry name" value="HTH-TYPE TRANSCRIPTIONAL REGULATOR HEXR-RELATED"/>
    <property type="match status" value="1"/>
</dbReference>
<dbReference type="Pfam" id="PF01380">
    <property type="entry name" value="SIS"/>
    <property type="match status" value="1"/>
</dbReference>
<gene>
    <name evidence="6" type="ORF">EI981_26070</name>
</gene>
<dbReference type="PROSITE" id="PS51071">
    <property type="entry name" value="HTH_RPIR"/>
    <property type="match status" value="1"/>
</dbReference>
<dbReference type="Gene3D" id="1.10.10.10">
    <property type="entry name" value="Winged helix-like DNA-binding domain superfamily/Winged helix DNA-binding domain"/>
    <property type="match status" value="1"/>
</dbReference>
<dbReference type="InterPro" id="IPR000281">
    <property type="entry name" value="HTH_RpiR"/>
</dbReference>
<reference evidence="7" key="1">
    <citation type="submission" date="2018-12" db="EMBL/GenBank/DDBJ databases">
        <title>Complete genome sequence of Paenibacillus sp. MBLB1234.</title>
        <authorList>
            <person name="Nam Y.-D."/>
            <person name="Kang J."/>
            <person name="Chung W.-H."/>
            <person name="Park Y.S."/>
        </authorList>
    </citation>
    <scope>NUCLEOTIDE SEQUENCE [LARGE SCALE GENOMIC DNA]</scope>
    <source>
        <strain evidence="7">MBLB1234</strain>
    </source>
</reference>
<dbReference type="GO" id="GO:0003700">
    <property type="term" value="F:DNA-binding transcription factor activity"/>
    <property type="evidence" value="ECO:0007669"/>
    <property type="project" value="InterPro"/>
</dbReference>
<dbReference type="PROSITE" id="PS51464">
    <property type="entry name" value="SIS"/>
    <property type="match status" value="1"/>
</dbReference>
<sequence>MAINDNILIKIREMKDNLTPVERMVAEYILANTEEIPHLSIKSLAQLSKTSDASVLRFCKTMGYSGYRNFIVSISAALGSIDEEQKDVYTDIQPGDDLFTIISNISHNNIKSIEDTLSVIDRNEVARAVKVLRSSNRIVFFGIGASGLICMDGEQKFSRINKMSHAYTDGHSQLTAATLLGKGDVAIFVSNSGDTVEILDTLEIAKKNNVSTIAITRYSKSELADKADILLGITTPEITMRSGAMGSRIAMLTIIDILFAGVASAEYKNVKKYLTKTHNILASKHRGRK</sequence>
<feature type="domain" description="SIS" evidence="5">
    <location>
        <begin position="128"/>
        <end position="268"/>
    </location>
</feature>
<dbReference type="SUPFAM" id="SSF53697">
    <property type="entry name" value="SIS domain"/>
    <property type="match status" value="1"/>
</dbReference>
<keyword evidence="1" id="KW-0805">Transcription regulation</keyword>
<dbReference type="RefSeq" id="WP_127003200.1">
    <property type="nucleotide sequence ID" value="NZ_CP034346.1"/>
</dbReference>
<dbReference type="GO" id="GO:0003677">
    <property type="term" value="F:DNA binding"/>
    <property type="evidence" value="ECO:0007669"/>
    <property type="project" value="UniProtKB-KW"/>
</dbReference>
<evidence type="ECO:0000256" key="2">
    <source>
        <dbReference type="ARBA" id="ARBA00023125"/>
    </source>
</evidence>
<evidence type="ECO:0000313" key="6">
    <source>
        <dbReference type="EMBL" id="AZS17552.1"/>
    </source>
</evidence>
<keyword evidence="7" id="KW-1185">Reference proteome</keyword>
<dbReference type="OrthoDB" id="370421at2"/>
<name>A0A3Q9IEW4_9BACL</name>
<evidence type="ECO:0000259" key="5">
    <source>
        <dbReference type="PROSITE" id="PS51464"/>
    </source>
</evidence>